<dbReference type="AlphaFoldDB" id="C0N428"/>
<dbReference type="EMBL" id="GG657892">
    <property type="protein sequence ID" value="EEF80543.1"/>
    <property type="molecule type" value="Genomic_DNA"/>
</dbReference>
<dbReference type="Proteomes" id="UP000004679">
    <property type="component" value="Unassembled WGS sequence"/>
</dbReference>
<feature type="transmembrane region" description="Helical" evidence="1">
    <location>
        <begin position="178"/>
        <end position="196"/>
    </location>
</feature>
<proteinExistence type="predicted"/>
<evidence type="ECO:0000313" key="2">
    <source>
        <dbReference type="EMBL" id="EEF80543.1"/>
    </source>
</evidence>
<feature type="transmembrane region" description="Helical" evidence="1">
    <location>
        <begin position="228"/>
        <end position="249"/>
    </location>
</feature>
<evidence type="ECO:0000256" key="1">
    <source>
        <dbReference type="SAM" id="Phobius"/>
    </source>
</evidence>
<dbReference type="HOGENOM" id="CLU_1045138_0_0_6"/>
<evidence type="ECO:0000313" key="3">
    <source>
        <dbReference type="Proteomes" id="UP000004679"/>
    </source>
</evidence>
<keyword evidence="1" id="KW-0472">Membrane</keyword>
<feature type="transmembrane region" description="Helical" evidence="1">
    <location>
        <begin position="203"/>
        <end position="222"/>
    </location>
</feature>
<reference evidence="2 3" key="1">
    <citation type="journal article" date="2011" name="J. Bacteriol.">
        <title>Draft genome sequence of the chemolithoheterotrophic, halophilic methylotroph Methylophaga thiooxydans DMS010.</title>
        <authorList>
            <person name="Boden R."/>
            <person name="Ferriera S."/>
            <person name="Johnson J."/>
            <person name="Kelly D.P."/>
            <person name="Murrell J.C."/>
            <person name="Schafer H."/>
        </authorList>
    </citation>
    <scope>NUCLEOTIDE SEQUENCE [LARGE SCALE GENOMIC DNA]</scope>
    <source>
        <strain evidence="2 3">DMS010</strain>
    </source>
</reference>
<feature type="transmembrane region" description="Helical" evidence="1">
    <location>
        <begin position="43"/>
        <end position="68"/>
    </location>
</feature>
<protein>
    <recommendedName>
        <fullName evidence="4">EamA domain-containing protein</fullName>
    </recommendedName>
</protein>
<name>C0N428_9GAMM</name>
<evidence type="ECO:0008006" key="4">
    <source>
        <dbReference type="Google" id="ProtNLM"/>
    </source>
</evidence>
<organism evidence="2 3">
    <name type="scientific">Methylophaga thiooxydans DMS010</name>
    <dbReference type="NCBI Taxonomy" id="637616"/>
    <lineage>
        <taxon>Bacteria</taxon>
        <taxon>Pseudomonadati</taxon>
        <taxon>Pseudomonadota</taxon>
        <taxon>Gammaproteobacteria</taxon>
        <taxon>Thiotrichales</taxon>
        <taxon>Piscirickettsiaceae</taxon>
        <taxon>Methylophaga</taxon>
    </lineage>
</organism>
<sequence>MDPCLFSFMKVATAAFIVLTVLPNAVTQFAYRNNFSLLTTSLLFVSSIFTLSIALPDLGLVISSLLLYGSSIVFRVLFNISPKNIMTNLSSIFSIIIISIGAGMFFELPSITNYNHSSLLLIIFSGVSFALFSPDKSQIKLSYQWLRRMFMMSAIVGLILFFSIVIKSSYVVFNIDGIIYAIVTGTFSTGMFYCLWLFTENKLVSHMTGLFSVIIVILWGVFVSAESISTSEVSAGTLIILGILIHTLASPTTYTSPSEVNSDTTS</sequence>
<feature type="transmembrane region" description="Helical" evidence="1">
    <location>
        <begin position="89"/>
        <end position="108"/>
    </location>
</feature>
<keyword evidence="1" id="KW-1133">Transmembrane helix</keyword>
<accession>C0N428</accession>
<feature type="transmembrane region" description="Helical" evidence="1">
    <location>
        <begin position="145"/>
        <end position="166"/>
    </location>
</feature>
<gene>
    <name evidence="2" type="ORF">MDMS009_868</name>
</gene>
<keyword evidence="3" id="KW-1185">Reference proteome</keyword>
<keyword evidence="1" id="KW-0812">Transmembrane</keyword>